<keyword evidence="5 7" id="KW-0472">Membrane</keyword>
<evidence type="ECO:0000256" key="1">
    <source>
        <dbReference type="ARBA" id="ARBA00004141"/>
    </source>
</evidence>
<dbReference type="EC" id="2.3.1.225" evidence="7"/>
<dbReference type="Pfam" id="PF01529">
    <property type="entry name" value="DHHC"/>
    <property type="match status" value="1"/>
</dbReference>
<dbReference type="InterPro" id="IPR039859">
    <property type="entry name" value="PFA4/ZDH16/20/ERF2-like"/>
</dbReference>
<evidence type="ECO:0000313" key="10">
    <source>
        <dbReference type="Proteomes" id="UP001353858"/>
    </source>
</evidence>
<comment type="subcellular location">
    <subcellularLocation>
        <location evidence="1">Membrane</location>
        <topology evidence="1">Multi-pass membrane protein</topology>
    </subcellularLocation>
</comment>
<keyword evidence="2 7" id="KW-0808">Transferase</keyword>
<accession>A0AAN7P5N9</accession>
<sequence length="275" mass="32272">MILRTKILPRNISDAAVTIFTLLIIPVVYWFELFVVMPTFHDLWSFWYNFHFIMGTIIFINVSANYAAIVLCDTSIKGRLMPMTKQPQWHYCATCESLAPPRSWHCNICNICILKRDHHCMFTSCCIGHHNHRYFLMFVMYLFIASLYATIYNSFFIWARVDFSNFMSLFKVIFPLAMLLVDHSFNQTYLFLYLIVLITFVFTGALLYFHIGLLLKGTVTYERNRNCKEYDLGTVMNIKTVLGEHWYLVWISPFITSELSSDGIKWNKAASMKAK</sequence>
<evidence type="ECO:0000256" key="4">
    <source>
        <dbReference type="ARBA" id="ARBA00022989"/>
    </source>
</evidence>
<proteinExistence type="inferred from homology"/>
<evidence type="ECO:0000256" key="7">
    <source>
        <dbReference type="RuleBase" id="RU079119"/>
    </source>
</evidence>
<comment type="domain">
    <text evidence="7">The DHHC domain is required for palmitoyltransferase activity.</text>
</comment>
<dbReference type="AlphaFoldDB" id="A0AAN7P5N9"/>
<keyword evidence="6 7" id="KW-0012">Acyltransferase</keyword>
<evidence type="ECO:0000313" key="9">
    <source>
        <dbReference type="EMBL" id="KAK4877419.1"/>
    </source>
</evidence>
<evidence type="ECO:0000259" key="8">
    <source>
        <dbReference type="Pfam" id="PF01529"/>
    </source>
</evidence>
<organism evidence="9 10">
    <name type="scientific">Aquatica leii</name>
    <dbReference type="NCBI Taxonomy" id="1421715"/>
    <lineage>
        <taxon>Eukaryota</taxon>
        <taxon>Metazoa</taxon>
        <taxon>Ecdysozoa</taxon>
        <taxon>Arthropoda</taxon>
        <taxon>Hexapoda</taxon>
        <taxon>Insecta</taxon>
        <taxon>Pterygota</taxon>
        <taxon>Neoptera</taxon>
        <taxon>Endopterygota</taxon>
        <taxon>Coleoptera</taxon>
        <taxon>Polyphaga</taxon>
        <taxon>Elateriformia</taxon>
        <taxon>Elateroidea</taxon>
        <taxon>Lampyridae</taxon>
        <taxon>Luciolinae</taxon>
        <taxon>Aquatica</taxon>
    </lineage>
</organism>
<feature type="transmembrane region" description="Helical" evidence="7">
    <location>
        <begin position="188"/>
        <end position="211"/>
    </location>
</feature>
<keyword evidence="3 7" id="KW-0812">Transmembrane</keyword>
<evidence type="ECO:0000256" key="2">
    <source>
        <dbReference type="ARBA" id="ARBA00022679"/>
    </source>
</evidence>
<comment type="caution">
    <text evidence="9">The sequence shown here is derived from an EMBL/GenBank/DDBJ whole genome shotgun (WGS) entry which is preliminary data.</text>
</comment>
<gene>
    <name evidence="9" type="ORF">RN001_009925</name>
</gene>
<reference evidence="10" key="1">
    <citation type="submission" date="2023-01" db="EMBL/GenBank/DDBJ databases">
        <title>Key to firefly adult light organ development and bioluminescence: homeobox transcription factors regulate luciferase expression and transportation to peroxisome.</title>
        <authorList>
            <person name="Fu X."/>
        </authorList>
    </citation>
    <scope>NUCLEOTIDE SEQUENCE [LARGE SCALE GENOMIC DNA]</scope>
</reference>
<dbReference type="GO" id="GO:0019706">
    <property type="term" value="F:protein-cysteine S-palmitoyltransferase activity"/>
    <property type="evidence" value="ECO:0007669"/>
    <property type="project" value="UniProtKB-EC"/>
</dbReference>
<feature type="transmembrane region" description="Helical" evidence="7">
    <location>
        <begin position="51"/>
        <end position="72"/>
    </location>
</feature>
<protein>
    <recommendedName>
        <fullName evidence="7">Palmitoyltransferase</fullName>
        <ecNumber evidence="7">2.3.1.225</ecNumber>
    </recommendedName>
</protein>
<dbReference type="Proteomes" id="UP001353858">
    <property type="component" value="Unassembled WGS sequence"/>
</dbReference>
<evidence type="ECO:0000256" key="6">
    <source>
        <dbReference type="ARBA" id="ARBA00023315"/>
    </source>
</evidence>
<feature type="transmembrane region" description="Helical" evidence="7">
    <location>
        <begin position="12"/>
        <end position="31"/>
    </location>
</feature>
<dbReference type="PROSITE" id="PS50216">
    <property type="entry name" value="DHHC"/>
    <property type="match status" value="1"/>
</dbReference>
<dbReference type="EMBL" id="JARPUR010000004">
    <property type="protein sequence ID" value="KAK4877419.1"/>
    <property type="molecule type" value="Genomic_DNA"/>
</dbReference>
<feature type="domain" description="Palmitoyltransferase DHHC" evidence="8">
    <location>
        <begin position="87"/>
        <end position="224"/>
    </location>
</feature>
<dbReference type="InterPro" id="IPR001594">
    <property type="entry name" value="Palmitoyltrfase_DHHC"/>
</dbReference>
<keyword evidence="10" id="KW-1185">Reference proteome</keyword>
<name>A0AAN7P5N9_9COLE</name>
<evidence type="ECO:0000256" key="3">
    <source>
        <dbReference type="ARBA" id="ARBA00022692"/>
    </source>
</evidence>
<evidence type="ECO:0000256" key="5">
    <source>
        <dbReference type="ARBA" id="ARBA00023136"/>
    </source>
</evidence>
<feature type="transmembrane region" description="Helical" evidence="7">
    <location>
        <begin position="134"/>
        <end position="157"/>
    </location>
</feature>
<dbReference type="GO" id="GO:0016020">
    <property type="term" value="C:membrane"/>
    <property type="evidence" value="ECO:0007669"/>
    <property type="project" value="UniProtKB-SubCell"/>
</dbReference>
<keyword evidence="4 7" id="KW-1133">Transmembrane helix</keyword>
<comment type="catalytic activity">
    <reaction evidence="7">
        <text>L-cysteinyl-[protein] + hexadecanoyl-CoA = S-hexadecanoyl-L-cysteinyl-[protein] + CoA</text>
        <dbReference type="Rhea" id="RHEA:36683"/>
        <dbReference type="Rhea" id="RHEA-COMP:10131"/>
        <dbReference type="Rhea" id="RHEA-COMP:11032"/>
        <dbReference type="ChEBI" id="CHEBI:29950"/>
        <dbReference type="ChEBI" id="CHEBI:57287"/>
        <dbReference type="ChEBI" id="CHEBI:57379"/>
        <dbReference type="ChEBI" id="CHEBI:74151"/>
        <dbReference type="EC" id="2.3.1.225"/>
    </reaction>
</comment>
<dbReference type="PANTHER" id="PTHR12246">
    <property type="entry name" value="PALMITOYLTRANSFERASE ZDHHC16"/>
    <property type="match status" value="1"/>
</dbReference>
<comment type="similarity">
    <text evidence="7">Belongs to the DHHC palmitoyltransferase family.</text>
</comment>